<evidence type="ECO:0000256" key="1">
    <source>
        <dbReference type="ARBA" id="ARBA00023604"/>
    </source>
</evidence>
<dbReference type="InterPro" id="IPR044053">
    <property type="entry name" value="AsaB-like"/>
</dbReference>
<dbReference type="GeneID" id="85492030"/>
<evidence type="ECO:0000313" key="3">
    <source>
        <dbReference type="EMBL" id="BEI88159.1"/>
    </source>
</evidence>
<evidence type="ECO:0000256" key="2">
    <source>
        <dbReference type="SAM" id="MobiDB-lite"/>
    </source>
</evidence>
<protein>
    <submittedName>
        <fullName evidence="3">Uncharacterized protein</fullName>
    </submittedName>
</protein>
<name>A0AA48KXD2_9TREE</name>
<dbReference type="EMBL" id="AP028212">
    <property type="protein sequence ID" value="BEI88159.1"/>
    <property type="molecule type" value="Genomic_DNA"/>
</dbReference>
<dbReference type="SUPFAM" id="SSF50985">
    <property type="entry name" value="RCC1/BLIP-II"/>
    <property type="match status" value="1"/>
</dbReference>
<feature type="compositionally biased region" description="Basic and acidic residues" evidence="2">
    <location>
        <begin position="257"/>
        <end position="289"/>
    </location>
</feature>
<comment type="similarity">
    <text evidence="1">Belongs to the asaB hydroxylase/desaturase family.</text>
</comment>
<evidence type="ECO:0000313" key="4">
    <source>
        <dbReference type="Proteomes" id="UP001233271"/>
    </source>
</evidence>
<dbReference type="PANTHER" id="PTHR34598">
    <property type="entry name" value="BLL6449 PROTEIN"/>
    <property type="match status" value="1"/>
</dbReference>
<feature type="region of interest" description="Disordered" evidence="2">
    <location>
        <begin position="246"/>
        <end position="319"/>
    </location>
</feature>
<dbReference type="PANTHER" id="PTHR34598:SF4">
    <property type="entry name" value="7ALPHA-CEPHEM-METHOXYLASE P8 CHAIN RELATED PROTEIN"/>
    <property type="match status" value="1"/>
</dbReference>
<dbReference type="KEGG" id="ccac:CcaHIS019_0108770"/>
<gene>
    <name evidence="3" type="ORF">CcaverHIS019_0108770</name>
</gene>
<dbReference type="RefSeq" id="XP_060453425.1">
    <property type="nucleotide sequence ID" value="XM_060604183.1"/>
</dbReference>
<dbReference type="AlphaFoldDB" id="A0AA48KXD2"/>
<dbReference type="Proteomes" id="UP001233271">
    <property type="component" value="Chromosome 1"/>
</dbReference>
<accession>A0AA48KXD2</accession>
<dbReference type="Pfam" id="PF13540">
    <property type="entry name" value="RCC1_2"/>
    <property type="match status" value="1"/>
</dbReference>
<dbReference type="InterPro" id="IPR009091">
    <property type="entry name" value="RCC1/BLIP-II"/>
</dbReference>
<sequence>MSASPLTSIPFDVFEALTRSAADEDILALSLTCRKLWGYADEHWRRSLATNPNCPPYLLTSLPSSSSSSSPASSLTSSRLYFGLKHPRVYSWGPHAEQLLNIGGTAETLSTKTVDAITPVELTSRFMRHPPLVGIADVGTRLVATDAAGSVWEWDRSRGMPGRPTRLWLTEPVAEIATGPGEYVVRDVQGNVWALERQNLGPRRIAILPATQVAAGNSVMAALCGGEIWVWYVERVPIGVLDEERDDPVPAKLAPPPRREEWRGWRADGDGPRTNRAAFERQWVERGGEPGRCSGNLSTPSSPSCPTSASSASSDHDPDDAERIVRIACGWNDVVALKANGEVWISWHSSWDFLSHFSRPDNYDVSMNLSTLAVFTASDPWPHLATHNSRGTNPHPPHAMWLGPRPSDRVVGLAMGRDHCIALSQAGKVYSWGSAERSLLGRPAGGTNVAAARIMLHDDWAGGREEPFVVDVYLAPYVGPSRSILSPMLGYMGAGRKADATWTTLKPVNSWLTATISSPNFATVGPKLLPSLRPTFSQPRTMVASTHATFKYLDPASVPDGEKAWNKVDVRASSFKDIAIDRPVYNARDDVDDFRDVDRTGFAFHTYPSSVSAETVLADGPELRDAYYAEIEAALRAKLATGDKVTRVVIFDHTIRIRDPNSARQPVQSVHVDQTPNAAITRVKRHVTEPGEAERLLKGRFQLINVWRPLENPASDHPLGVIDWRTADETDLVATDLLYPVYDGYDGDDRGREVRPDATKLASTEGYEVRGETYNVQPNDKHRFYYVKDMTPDEVMFIKCFDSASEGVAGNKGVAGFTPHTAFSDPNTPADAKPRKSIEVRALVFYE</sequence>
<proteinExistence type="inferred from homology"/>
<reference evidence="3" key="1">
    <citation type="journal article" date="2023" name="BMC Genomics">
        <title>Chromosome-level genome assemblies of Cutaneotrichosporon spp. (Trichosporonales, Basidiomycota) reveal imbalanced evolution between nucleotide sequences and chromosome synteny.</title>
        <authorList>
            <person name="Kobayashi Y."/>
            <person name="Kayamori A."/>
            <person name="Aoki K."/>
            <person name="Shiwa Y."/>
            <person name="Matsutani M."/>
            <person name="Fujita N."/>
            <person name="Sugita T."/>
            <person name="Iwasaki W."/>
            <person name="Tanaka N."/>
            <person name="Takashima M."/>
        </authorList>
    </citation>
    <scope>NUCLEOTIDE SEQUENCE</scope>
    <source>
        <strain evidence="3">HIS019</strain>
    </source>
</reference>
<dbReference type="Gene3D" id="2.130.10.30">
    <property type="entry name" value="Regulator of chromosome condensation 1/beta-lactamase-inhibitor protein II"/>
    <property type="match status" value="2"/>
</dbReference>
<dbReference type="GO" id="GO:0016491">
    <property type="term" value="F:oxidoreductase activity"/>
    <property type="evidence" value="ECO:0007669"/>
    <property type="project" value="InterPro"/>
</dbReference>
<keyword evidence="4" id="KW-1185">Reference proteome</keyword>
<organism evidence="3 4">
    <name type="scientific">Cutaneotrichosporon cavernicola</name>
    <dbReference type="NCBI Taxonomy" id="279322"/>
    <lineage>
        <taxon>Eukaryota</taxon>
        <taxon>Fungi</taxon>
        <taxon>Dikarya</taxon>
        <taxon>Basidiomycota</taxon>
        <taxon>Agaricomycotina</taxon>
        <taxon>Tremellomycetes</taxon>
        <taxon>Trichosporonales</taxon>
        <taxon>Trichosporonaceae</taxon>
        <taxon>Cutaneotrichosporon</taxon>
    </lineage>
</organism>
<feature type="compositionally biased region" description="Low complexity" evidence="2">
    <location>
        <begin position="298"/>
        <end position="313"/>
    </location>
</feature>
<dbReference type="NCBIfam" id="NF041278">
    <property type="entry name" value="CmcJ_NvfI_EfuI"/>
    <property type="match status" value="1"/>
</dbReference>